<gene>
    <name evidence="1" type="ORF">NCTC13443_05510</name>
</gene>
<sequence>MVADLLGQVFAGGNAQFGRKHLDQHRHQVSPHHDPQQLVAKAGAGLNVSGEITRIDIANGSDESRAPLRRASPCARRDYCYSQRDC</sequence>
<protein>
    <submittedName>
        <fullName evidence="1">Uncharacterized protein</fullName>
    </submittedName>
</protein>
<dbReference type="EMBL" id="UGKT01000001">
    <property type="protein sequence ID" value="STT05575.1"/>
    <property type="molecule type" value="Genomic_DNA"/>
</dbReference>
<accession>A0A377V782</accession>
<reference evidence="1 2" key="1">
    <citation type="submission" date="2018-06" db="EMBL/GenBank/DDBJ databases">
        <authorList>
            <consortium name="Pathogen Informatics"/>
            <person name="Doyle S."/>
        </authorList>
    </citation>
    <scope>NUCLEOTIDE SEQUENCE [LARGE SCALE GENOMIC DNA]</scope>
    <source>
        <strain evidence="1 2">NCTC13443</strain>
    </source>
</reference>
<name>A0A377V782_KLEPN</name>
<evidence type="ECO:0000313" key="2">
    <source>
        <dbReference type="Proteomes" id="UP000255518"/>
    </source>
</evidence>
<proteinExistence type="predicted"/>
<dbReference type="Proteomes" id="UP000255518">
    <property type="component" value="Unassembled WGS sequence"/>
</dbReference>
<dbReference type="AlphaFoldDB" id="A0A377V782"/>
<evidence type="ECO:0000313" key="1">
    <source>
        <dbReference type="EMBL" id="STT05575.1"/>
    </source>
</evidence>
<organism evidence="1 2">
    <name type="scientific">Klebsiella pneumoniae</name>
    <dbReference type="NCBI Taxonomy" id="573"/>
    <lineage>
        <taxon>Bacteria</taxon>
        <taxon>Pseudomonadati</taxon>
        <taxon>Pseudomonadota</taxon>
        <taxon>Gammaproteobacteria</taxon>
        <taxon>Enterobacterales</taxon>
        <taxon>Enterobacteriaceae</taxon>
        <taxon>Klebsiella/Raoultella group</taxon>
        <taxon>Klebsiella</taxon>
        <taxon>Klebsiella pneumoniae complex</taxon>
    </lineage>
</organism>